<evidence type="ECO:0000313" key="3">
    <source>
        <dbReference type="Proteomes" id="UP000886653"/>
    </source>
</evidence>
<name>A0A9P6NG56_9BASI</name>
<feature type="region of interest" description="Disordered" evidence="1">
    <location>
        <begin position="38"/>
        <end position="64"/>
    </location>
</feature>
<accession>A0A9P6NG56</accession>
<evidence type="ECO:0000313" key="2">
    <source>
        <dbReference type="EMBL" id="KAG0144987.1"/>
    </source>
</evidence>
<organism evidence="2 3">
    <name type="scientific">Cronartium quercuum f. sp. fusiforme G11</name>
    <dbReference type="NCBI Taxonomy" id="708437"/>
    <lineage>
        <taxon>Eukaryota</taxon>
        <taxon>Fungi</taxon>
        <taxon>Dikarya</taxon>
        <taxon>Basidiomycota</taxon>
        <taxon>Pucciniomycotina</taxon>
        <taxon>Pucciniomycetes</taxon>
        <taxon>Pucciniales</taxon>
        <taxon>Coleosporiaceae</taxon>
        <taxon>Cronartium</taxon>
    </lineage>
</organism>
<reference evidence="2" key="1">
    <citation type="submission" date="2013-11" db="EMBL/GenBank/DDBJ databases">
        <title>Genome sequence of the fusiform rust pathogen reveals effectors for host alternation and coevolution with pine.</title>
        <authorList>
            <consortium name="DOE Joint Genome Institute"/>
            <person name="Smith K."/>
            <person name="Pendleton A."/>
            <person name="Kubisiak T."/>
            <person name="Anderson C."/>
            <person name="Salamov A."/>
            <person name="Aerts A."/>
            <person name="Riley R."/>
            <person name="Clum A."/>
            <person name="Lindquist E."/>
            <person name="Ence D."/>
            <person name="Campbell M."/>
            <person name="Kronenberg Z."/>
            <person name="Feau N."/>
            <person name="Dhillon B."/>
            <person name="Hamelin R."/>
            <person name="Burleigh J."/>
            <person name="Smith J."/>
            <person name="Yandell M."/>
            <person name="Nelson C."/>
            <person name="Grigoriev I."/>
            <person name="Davis J."/>
        </authorList>
    </citation>
    <scope>NUCLEOTIDE SEQUENCE</scope>
    <source>
        <strain evidence="2">G11</strain>
    </source>
</reference>
<gene>
    <name evidence="2" type="ORF">CROQUDRAFT_94446</name>
</gene>
<keyword evidence="3" id="KW-1185">Reference proteome</keyword>
<dbReference type="AlphaFoldDB" id="A0A9P6NG56"/>
<dbReference type="Proteomes" id="UP000886653">
    <property type="component" value="Unassembled WGS sequence"/>
</dbReference>
<comment type="caution">
    <text evidence="2">The sequence shown here is derived from an EMBL/GenBank/DDBJ whole genome shotgun (WGS) entry which is preliminary data.</text>
</comment>
<feature type="compositionally biased region" description="Basic and acidic residues" evidence="1">
    <location>
        <begin position="53"/>
        <end position="64"/>
    </location>
</feature>
<protein>
    <submittedName>
        <fullName evidence="2">Uncharacterized protein</fullName>
    </submittedName>
</protein>
<proteinExistence type="predicted"/>
<sequence length="64" mass="7227">MYWRRPFKHVSLYSSEKWLVGCFIGTFVVDLLQMAGPPPTPESVPGLGSESQGFKRWESGLKNP</sequence>
<evidence type="ECO:0000256" key="1">
    <source>
        <dbReference type="SAM" id="MobiDB-lite"/>
    </source>
</evidence>
<dbReference type="EMBL" id="MU167285">
    <property type="protein sequence ID" value="KAG0144987.1"/>
    <property type="molecule type" value="Genomic_DNA"/>
</dbReference>